<reference evidence="2" key="1">
    <citation type="submission" date="2016-11" db="UniProtKB">
        <authorList>
            <consortium name="WormBaseParasite"/>
        </authorList>
    </citation>
    <scope>IDENTIFICATION</scope>
</reference>
<accession>A0A1I7Z8K6</accession>
<sequence>MDYDKIHLTHCCTQEMRDEIELRELLDKAEVCKEDTSLRGFKREIEKFDLFDRGFLLQGLTCKCGLLRMRIKKKSV</sequence>
<protein>
    <submittedName>
        <fullName evidence="2">ZP domain-containing protein</fullName>
    </submittedName>
</protein>
<dbReference type="WBParaSite" id="L893_g23902.t1">
    <property type="protein sequence ID" value="L893_g23902.t1"/>
    <property type="gene ID" value="L893_g23902"/>
</dbReference>
<evidence type="ECO:0000313" key="2">
    <source>
        <dbReference type="WBParaSite" id="L893_g23902.t1"/>
    </source>
</evidence>
<dbReference type="AlphaFoldDB" id="A0A1I7Z8K6"/>
<organism evidence="1 2">
    <name type="scientific">Steinernema glaseri</name>
    <dbReference type="NCBI Taxonomy" id="37863"/>
    <lineage>
        <taxon>Eukaryota</taxon>
        <taxon>Metazoa</taxon>
        <taxon>Ecdysozoa</taxon>
        <taxon>Nematoda</taxon>
        <taxon>Chromadorea</taxon>
        <taxon>Rhabditida</taxon>
        <taxon>Tylenchina</taxon>
        <taxon>Panagrolaimomorpha</taxon>
        <taxon>Strongyloidoidea</taxon>
        <taxon>Steinernematidae</taxon>
        <taxon>Steinernema</taxon>
    </lineage>
</organism>
<evidence type="ECO:0000313" key="1">
    <source>
        <dbReference type="Proteomes" id="UP000095287"/>
    </source>
</evidence>
<proteinExistence type="predicted"/>
<keyword evidence="1" id="KW-1185">Reference proteome</keyword>
<name>A0A1I7Z8K6_9BILA</name>
<dbReference type="Proteomes" id="UP000095287">
    <property type="component" value="Unplaced"/>
</dbReference>